<evidence type="ECO:0000256" key="4">
    <source>
        <dbReference type="ARBA" id="ARBA00022694"/>
    </source>
</evidence>
<feature type="domain" description="DUS-like FMN-binding" evidence="10">
    <location>
        <begin position="5"/>
        <end position="238"/>
    </location>
</feature>
<comment type="caution">
    <text evidence="11">The sequence shown here is derived from an EMBL/GenBank/DDBJ whole genome shotgun (WGS) entry which is preliminary data.</text>
</comment>
<dbReference type="Pfam" id="PF01207">
    <property type="entry name" value="Dus"/>
    <property type="match status" value="1"/>
</dbReference>
<dbReference type="InterPro" id="IPR018517">
    <property type="entry name" value="tRNA_hU_synthase_CS"/>
</dbReference>
<keyword evidence="2 7" id="KW-0285">Flavoprotein</keyword>
<dbReference type="PROSITE" id="PS01136">
    <property type="entry name" value="UPF0034"/>
    <property type="match status" value="1"/>
</dbReference>
<evidence type="ECO:0000259" key="10">
    <source>
        <dbReference type="Pfam" id="PF01207"/>
    </source>
</evidence>
<dbReference type="SUPFAM" id="SSF51395">
    <property type="entry name" value="FMN-linked oxidoreductases"/>
    <property type="match status" value="1"/>
</dbReference>
<evidence type="ECO:0000256" key="7">
    <source>
        <dbReference type="PIRNR" id="PIRNR006621"/>
    </source>
</evidence>
<dbReference type="InterPro" id="IPR013785">
    <property type="entry name" value="Aldolase_TIM"/>
</dbReference>
<proteinExistence type="inferred from homology"/>
<dbReference type="CDD" id="cd02801">
    <property type="entry name" value="DUS_like_FMN"/>
    <property type="match status" value="1"/>
</dbReference>
<evidence type="ECO:0000313" key="12">
    <source>
        <dbReference type="Proteomes" id="UP000886889"/>
    </source>
</evidence>
<evidence type="ECO:0000256" key="9">
    <source>
        <dbReference type="PIRSR" id="PIRSR006621-2"/>
    </source>
</evidence>
<evidence type="ECO:0000256" key="6">
    <source>
        <dbReference type="ARBA" id="ARBA00023002"/>
    </source>
</evidence>
<comment type="function">
    <text evidence="7">Catalyzes the synthesis of 5,6-dihydrouridine (D), a modified base found in the D-loop of most tRNAs, via the reduction of the C5-C6 double bond in target uridines.</text>
</comment>
<protein>
    <recommendedName>
        <fullName evidence="7">tRNA-dihydrouridine synthase</fullName>
        <ecNumber evidence="7">1.3.1.-</ecNumber>
    </recommendedName>
</protein>
<dbReference type="GO" id="GO:0017150">
    <property type="term" value="F:tRNA dihydrouridine synthase activity"/>
    <property type="evidence" value="ECO:0007669"/>
    <property type="project" value="InterPro"/>
</dbReference>
<dbReference type="AlphaFoldDB" id="A0A9D1T8U7"/>
<dbReference type="InterPro" id="IPR001269">
    <property type="entry name" value="DUS_fam"/>
</dbReference>
<feature type="binding site" evidence="9">
    <location>
        <position position="64"/>
    </location>
    <ligand>
        <name>FMN</name>
        <dbReference type="ChEBI" id="CHEBI:58210"/>
    </ligand>
</feature>
<comment type="similarity">
    <text evidence="7">Belongs to the dus family.</text>
</comment>
<dbReference type="GO" id="GO:0050660">
    <property type="term" value="F:flavin adenine dinucleotide binding"/>
    <property type="evidence" value="ECO:0007669"/>
    <property type="project" value="InterPro"/>
</dbReference>
<name>A0A9D1T8U7_9FIRM</name>
<sequence>MEYYFAPMEGITGWVYRRIHHRHFPGMDKYFSPFITPGSKKAMAPRECRDLLPEHNEGCPLVPQILTNRSEDFLGACRALKDWGYREVNLNLGCPSGTVVAKKKGSGFLAYPRELDRFLEEIFSGTDLAVSVKTRIGKEDPEEFYPLLEIFSKYPLTELIIHPRIQTDFYQNRPNLEVFARALSHTKIPVCYNGDLFTRGLCEKFTDRFPEIDTLMMGRGLIRNPALVRELQGGKRLEKDELQAFHDDLLAAYETVLSGDRPVLFKMKELWFYMGSLFEDGKKQLKAIKKAQSCLEYKAAAENLFSTARFII</sequence>
<evidence type="ECO:0000256" key="1">
    <source>
        <dbReference type="ARBA" id="ARBA00001917"/>
    </source>
</evidence>
<dbReference type="PANTHER" id="PTHR45846">
    <property type="entry name" value="TRNA-DIHYDROURIDINE(47) SYNTHASE [NAD(P)(+)]-LIKE"/>
    <property type="match status" value="1"/>
</dbReference>
<evidence type="ECO:0000256" key="5">
    <source>
        <dbReference type="ARBA" id="ARBA00022857"/>
    </source>
</evidence>
<keyword evidence="5" id="KW-0521">NADP</keyword>
<reference evidence="11" key="2">
    <citation type="journal article" date="2021" name="PeerJ">
        <title>Extensive microbial diversity within the chicken gut microbiome revealed by metagenomics and culture.</title>
        <authorList>
            <person name="Gilroy R."/>
            <person name="Ravi A."/>
            <person name="Getino M."/>
            <person name="Pursley I."/>
            <person name="Horton D.L."/>
            <person name="Alikhan N.F."/>
            <person name="Baker D."/>
            <person name="Gharbi K."/>
            <person name="Hall N."/>
            <person name="Watson M."/>
            <person name="Adriaenssens E.M."/>
            <person name="Foster-Nyarko E."/>
            <person name="Jarju S."/>
            <person name="Secka A."/>
            <person name="Antonio M."/>
            <person name="Oren A."/>
            <person name="Chaudhuri R.R."/>
            <person name="La Ragione R."/>
            <person name="Hildebrand F."/>
            <person name="Pallen M.J."/>
        </authorList>
    </citation>
    <scope>NUCLEOTIDE SEQUENCE</scope>
    <source>
        <strain evidence="11">ChiBcec6-7307</strain>
    </source>
</reference>
<keyword evidence="6 7" id="KW-0560">Oxidoreductase</keyword>
<dbReference type="EMBL" id="DVOS01000060">
    <property type="protein sequence ID" value="HIV23740.1"/>
    <property type="molecule type" value="Genomic_DNA"/>
</dbReference>
<evidence type="ECO:0000313" key="11">
    <source>
        <dbReference type="EMBL" id="HIV23740.1"/>
    </source>
</evidence>
<evidence type="ECO:0000256" key="2">
    <source>
        <dbReference type="ARBA" id="ARBA00022630"/>
    </source>
</evidence>
<dbReference type="PANTHER" id="PTHR45846:SF1">
    <property type="entry name" value="TRNA-DIHYDROURIDINE(47) SYNTHASE [NAD(P)(+)]-LIKE"/>
    <property type="match status" value="1"/>
</dbReference>
<feature type="binding site" evidence="9">
    <location>
        <position position="162"/>
    </location>
    <ligand>
        <name>FMN</name>
        <dbReference type="ChEBI" id="CHEBI:58210"/>
    </ligand>
</feature>
<dbReference type="Gene3D" id="3.20.20.70">
    <property type="entry name" value="Aldolase class I"/>
    <property type="match status" value="1"/>
</dbReference>
<feature type="active site" description="Proton donor" evidence="8">
    <location>
        <position position="94"/>
    </location>
</feature>
<evidence type="ECO:0000256" key="3">
    <source>
        <dbReference type="ARBA" id="ARBA00022643"/>
    </source>
</evidence>
<dbReference type="EC" id="1.3.1.-" evidence="7"/>
<evidence type="ECO:0000256" key="8">
    <source>
        <dbReference type="PIRSR" id="PIRSR006621-1"/>
    </source>
</evidence>
<dbReference type="PIRSF" id="PIRSF006621">
    <property type="entry name" value="Dus"/>
    <property type="match status" value="1"/>
</dbReference>
<dbReference type="InterPro" id="IPR035587">
    <property type="entry name" value="DUS-like_FMN-bd"/>
</dbReference>
<gene>
    <name evidence="11" type="ORF">IAC80_07340</name>
</gene>
<dbReference type="GO" id="GO:0003723">
    <property type="term" value="F:RNA binding"/>
    <property type="evidence" value="ECO:0007669"/>
    <property type="project" value="TreeGrafter"/>
</dbReference>
<keyword evidence="3 7" id="KW-0288">FMN</keyword>
<reference evidence="11" key="1">
    <citation type="submission" date="2020-10" db="EMBL/GenBank/DDBJ databases">
        <authorList>
            <person name="Gilroy R."/>
        </authorList>
    </citation>
    <scope>NUCLEOTIDE SEQUENCE</scope>
    <source>
        <strain evidence="11">ChiBcec6-7307</strain>
    </source>
</reference>
<keyword evidence="4 7" id="KW-0819">tRNA processing</keyword>
<feature type="binding site" evidence="9">
    <location>
        <position position="133"/>
    </location>
    <ligand>
        <name>FMN</name>
        <dbReference type="ChEBI" id="CHEBI:58210"/>
    </ligand>
</feature>
<dbReference type="Proteomes" id="UP000886889">
    <property type="component" value="Unassembled WGS sequence"/>
</dbReference>
<organism evidence="11 12">
    <name type="scientific">Candidatus Merdiplasma excrementigallinarum</name>
    <dbReference type="NCBI Taxonomy" id="2840864"/>
    <lineage>
        <taxon>Bacteria</taxon>
        <taxon>Bacillati</taxon>
        <taxon>Bacillota</taxon>
        <taxon>Clostridia</taxon>
        <taxon>Lachnospirales</taxon>
        <taxon>Lachnospiraceae</taxon>
        <taxon>Lachnospiraceae incertae sedis</taxon>
        <taxon>Candidatus Merdiplasma</taxon>
    </lineage>
</organism>
<accession>A0A9D1T8U7</accession>
<keyword evidence="9" id="KW-0547">Nucleotide-binding</keyword>
<feature type="binding site" evidence="9">
    <location>
        <begin position="218"/>
        <end position="219"/>
    </location>
    <ligand>
        <name>FMN</name>
        <dbReference type="ChEBI" id="CHEBI:58210"/>
    </ligand>
</feature>
<comment type="cofactor">
    <cofactor evidence="1 7 9">
        <name>FMN</name>
        <dbReference type="ChEBI" id="CHEBI:58210"/>
    </cofactor>
</comment>